<dbReference type="InterPro" id="IPR035984">
    <property type="entry name" value="Acyl-CoA-binding_sf"/>
</dbReference>
<dbReference type="Pfam" id="PF00887">
    <property type="entry name" value="ACBP"/>
    <property type="match status" value="1"/>
</dbReference>
<keyword evidence="2 4" id="KW-0040">ANK repeat</keyword>
<evidence type="ECO:0000259" key="5">
    <source>
        <dbReference type="PROSITE" id="PS51228"/>
    </source>
</evidence>
<organism evidence="6 7">
    <name type="scientific">Tulasnella calospora MUT 4182</name>
    <dbReference type="NCBI Taxonomy" id="1051891"/>
    <lineage>
        <taxon>Eukaryota</taxon>
        <taxon>Fungi</taxon>
        <taxon>Dikarya</taxon>
        <taxon>Basidiomycota</taxon>
        <taxon>Agaricomycotina</taxon>
        <taxon>Agaricomycetes</taxon>
        <taxon>Cantharellales</taxon>
        <taxon>Tulasnellaceae</taxon>
        <taxon>Tulasnella</taxon>
    </lineage>
</organism>
<accession>A0A0C3QX24</accession>
<keyword evidence="7" id="KW-1185">Reference proteome</keyword>
<dbReference type="Proteomes" id="UP000054248">
    <property type="component" value="Unassembled WGS sequence"/>
</dbReference>
<evidence type="ECO:0000313" key="7">
    <source>
        <dbReference type="Proteomes" id="UP000054248"/>
    </source>
</evidence>
<gene>
    <name evidence="6" type="ORF">M407DRAFT_240438</name>
</gene>
<dbReference type="SUPFAM" id="SSF48403">
    <property type="entry name" value="Ankyrin repeat"/>
    <property type="match status" value="1"/>
</dbReference>
<dbReference type="InterPro" id="IPR036770">
    <property type="entry name" value="Ankyrin_rpt-contain_sf"/>
</dbReference>
<protein>
    <recommendedName>
        <fullName evidence="5">ACB domain-containing protein</fullName>
    </recommendedName>
</protein>
<dbReference type="GO" id="GO:0000062">
    <property type="term" value="F:fatty-acyl-CoA binding"/>
    <property type="evidence" value="ECO:0007669"/>
    <property type="project" value="InterPro"/>
</dbReference>
<dbReference type="PANTHER" id="PTHR24119">
    <property type="entry name" value="ACYL-COA-BINDING DOMAIN-CONTAINING PROTEIN 6"/>
    <property type="match status" value="1"/>
</dbReference>
<dbReference type="Gene3D" id="1.20.80.10">
    <property type="match status" value="1"/>
</dbReference>
<dbReference type="AlphaFoldDB" id="A0A0C3QX24"/>
<feature type="domain" description="ACB" evidence="5">
    <location>
        <begin position="7"/>
        <end position="99"/>
    </location>
</feature>
<feature type="repeat" description="ANK" evidence="4">
    <location>
        <begin position="174"/>
        <end position="206"/>
    </location>
</feature>
<dbReference type="PROSITE" id="PS50297">
    <property type="entry name" value="ANK_REP_REGION"/>
    <property type="match status" value="1"/>
</dbReference>
<reference evidence="6 7" key="1">
    <citation type="submission" date="2014-04" db="EMBL/GenBank/DDBJ databases">
        <authorList>
            <consortium name="DOE Joint Genome Institute"/>
            <person name="Kuo A."/>
            <person name="Girlanda M."/>
            <person name="Perotto S."/>
            <person name="Kohler A."/>
            <person name="Nagy L.G."/>
            <person name="Floudas D."/>
            <person name="Copeland A."/>
            <person name="Barry K.W."/>
            <person name="Cichocki N."/>
            <person name="Veneault-Fourrey C."/>
            <person name="LaButti K."/>
            <person name="Lindquist E.A."/>
            <person name="Lipzen A."/>
            <person name="Lundell T."/>
            <person name="Morin E."/>
            <person name="Murat C."/>
            <person name="Sun H."/>
            <person name="Tunlid A."/>
            <person name="Henrissat B."/>
            <person name="Grigoriev I.V."/>
            <person name="Hibbett D.S."/>
            <person name="Martin F."/>
            <person name="Nordberg H.P."/>
            <person name="Cantor M.N."/>
            <person name="Hua S.X."/>
        </authorList>
    </citation>
    <scope>NUCLEOTIDE SEQUENCE [LARGE SCALE GENOMIC DNA]</scope>
    <source>
        <strain evidence="6 7">MUT 4182</strain>
    </source>
</reference>
<dbReference type="InterPro" id="IPR014352">
    <property type="entry name" value="FERM/acyl-CoA-bd_prot_sf"/>
</dbReference>
<keyword evidence="1" id="KW-0677">Repeat</keyword>
<evidence type="ECO:0000256" key="1">
    <source>
        <dbReference type="ARBA" id="ARBA00022737"/>
    </source>
</evidence>
<dbReference type="PANTHER" id="PTHR24119:SF0">
    <property type="entry name" value="ACYL-COA-BINDING DOMAIN-CONTAINING PROTEIN 6"/>
    <property type="match status" value="1"/>
</dbReference>
<dbReference type="SMART" id="SM00248">
    <property type="entry name" value="ANK"/>
    <property type="match status" value="1"/>
</dbReference>
<evidence type="ECO:0000256" key="4">
    <source>
        <dbReference type="PROSITE-ProRule" id="PRU00023"/>
    </source>
</evidence>
<dbReference type="InterPro" id="IPR000582">
    <property type="entry name" value="Acyl-CoA-binding_protein"/>
</dbReference>
<evidence type="ECO:0000313" key="6">
    <source>
        <dbReference type="EMBL" id="KIO34556.1"/>
    </source>
</evidence>
<reference evidence="7" key="2">
    <citation type="submission" date="2015-01" db="EMBL/GenBank/DDBJ databases">
        <title>Evolutionary Origins and Diversification of the Mycorrhizal Mutualists.</title>
        <authorList>
            <consortium name="DOE Joint Genome Institute"/>
            <consortium name="Mycorrhizal Genomics Consortium"/>
            <person name="Kohler A."/>
            <person name="Kuo A."/>
            <person name="Nagy L.G."/>
            <person name="Floudas D."/>
            <person name="Copeland A."/>
            <person name="Barry K.W."/>
            <person name="Cichocki N."/>
            <person name="Veneault-Fourrey C."/>
            <person name="LaButti K."/>
            <person name="Lindquist E.A."/>
            <person name="Lipzen A."/>
            <person name="Lundell T."/>
            <person name="Morin E."/>
            <person name="Murat C."/>
            <person name="Riley R."/>
            <person name="Ohm R."/>
            <person name="Sun H."/>
            <person name="Tunlid A."/>
            <person name="Henrissat B."/>
            <person name="Grigoriev I.V."/>
            <person name="Hibbett D.S."/>
            <person name="Martin F."/>
        </authorList>
    </citation>
    <scope>NUCLEOTIDE SEQUENCE [LARGE SCALE GENOMIC DNA]</scope>
    <source>
        <strain evidence="7">MUT 4182</strain>
    </source>
</reference>
<evidence type="ECO:0000256" key="3">
    <source>
        <dbReference type="ARBA" id="ARBA00023121"/>
    </source>
</evidence>
<dbReference type="HOGENOM" id="CLU_050309_3_0_1"/>
<dbReference type="SUPFAM" id="SSF47027">
    <property type="entry name" value="Acyl-CoA binding protein"/>
    <property type="match status" value="1"/>
</dbReference>
<proteinExistence type="predicted"/>
<dbReference type="PROSITE" id="PS51228">
    <property type="entry name" value="ACB_2"/>
    <property type="match status" value="1"/>
</dbReference>
<evidence type="ECO:0000256" key="2">
    <source>
        <dbReference type="ARBA" id="ARBA00023043"/>
    </source>
</evidence>
<dbReference type="STRING" id="1051891.A0A0C3QX24"/>
<dbReference type="Gene3D" id="1.25.40.20">
    <property type="entry name" value="Ankyrin repeat-containing domain"/>
    <property type="match status" value="1"/>
</dbReference>
<name>A0A0C3QX24_9AGAM</name>
<dbReference type="EMBL" id="KN822942">
    <property type="protein sequence ID" value="KIO34556.1"/>
    <property type="molecule type" value="Genomic_DNA"/>
</dbReference>
<dbReference type="PROSITE" id="PS50088">
    <property type="entry name" value="ANK_REPEAT"/>
    <property type="match status" value="1"/>
</dbReference>
<dbReference type="InterPro" id="IPR002110">
    <property type="entry name" value="Ankyrin_rpt"/>
</dbReference>
<dbReference type="OrthoDB" id="341259at2759"/>
<keyword evidence="3" id="KW-0446">Lipid-binding</keyword>
<sequence length="241" mass="25661">MASLDSRSPAFKSAANYMTSAPEASKAPNDVKLELYGLYKFLTVAHKPTSSCPSVFDMSGRAKWKAWDSMEAKYAGKADIEAEDRYLEIARQFGWKESVGEAAASAMAHPPAQTERQHGVGMGVSVSAIARPPEDATEPDDSIHSLVLTGEVDKVEAALDKEGTSVDLDAKDDYGFTALQLAADRGHLEIVKLLVNREANIGVKDPDGLTAISLAEAADRGDIVAFLEDFLADKGSVGQGA</sequence>
<dbReference type="Pfam" id="PF13857">
    <property type="entry name" value="Ank_5"/>
    <property type="match status" value="1"/>
</dbReference>
<dbReference type="PRINTS" id="PR00689">
    <property type="entry name" value="ACOABINDINGP"/>
</dbReference>